<comment type="subcellular location">
    <subcellularLocation>
        <location evidence="1">Peroxisome</location>
    </subcellularLocation>
</comment>
<dbReference type="PANTHER" id="PTHR24317">
    <property type="entry name" value="PEROXISOMAL TRANS-2-ENOYL-COA REDUCTASE"/>
    <property type="match status" value="1"/>
</dbReference>
<keyword evidence="24" id="KW-1185">Reference proteome</keyword>
<dbReference type="AlphaFoldDB" id="A0A849I2W0"/>
<comment type="caution">
    <text evidence="23">The sequence shown here is derived from an EMBL/GenBank/DDBJ whole genome shotgun (WGS) entry which is preliminary data.</text>
</comment>
<evidence type="ECO:0000256" key="6">
    <source>
        <dbReference type="ARBA" id="ARBA00022832"/>
    </source>
</evidence>
<dbReference type="FunFam" id="3.40.50.720:FF:000084">
    <property type="entry name" value="Short-chain dehydrogenase reductase"/>
    <property type="match status" value="1"/>
</dbReference>
<evidence type="ECO:0000256" key="10">
    <source>
        <dbReference type="ARBA" id="ARBA00023140"/>
    </source>
</evidence>
<comment type="catalytic activity">
    <reaction evidence="17">
        <text>(2E)-tetradecenoyl-CoA + NADPH + H(+) = tetradecanoyl-CoA + NADP(+)</text>
        <dbReference type="Rhea" id="RHEA:44968"/>
        <dbReference type="ChEBI" id="CHEBI:15378"/>
        <dbReference type="ChEBI" id="CHEBI:57385"/>
        <dbReference type="ChEBI" id="CHEBI:57783"/>
        <dbReference type="ChEBI" id="CHEBI:58349"/>
        <dbReference type="ChEBI" id="CHEBI:61405"/>
    </reaction>
    <physiologicalReaction direction="left-to-right" evidence="17">
        <dbReference type="Rhea" id="RHEA:44969"/>
    </physiologicalReaction>
</comment>
<dbReference type="SUPFAM" id="SSF51735">
    <property type="entry name" value="NAD(P)-binding Rossmann-fold domains"/>
    <property type="match status" value="1"/>
</dbReference>
<evidence type="ECO:0000256" key="14">
    <source>
        <dbReference type="ARBA" id="ARBA00038849"/>
    </source>
</evidence>
<comment type="function">
    <text evidence="12">Participates in chain elongation of fatty acids. Catalyzes the reduction of trans-2-enoyl-CoAs of varying chain lengths from 6:1 to 16:1, having maximum activity with 10:1 CoA. Has no 2,4-dienoyl-CoA reductase activity.</text>
</comment>
<dbReference type="InterPro" id="IPR036291">
    <property type="entry name" value="NAD(P)-bd_dom_sf"/>
</dbReference>
<gene>
    <name evidence="23" type="ORF">HJG44_15200</name>
</gene>
<keyword evidence="8" id="KW-0560">Oxidoreductase</keyword>
<comment type="catalytic activity">
    <reaction evidence="18">
        <text>(2E)-hexenoyl-CoA + NADPH + H(+) = hexanoyl-CoA + NADP(+)</text>
        <dbReference type="Rhea" id="RHEA:44956"/>
        <dbReference type="ChEBI" id="CHEBI:15378"/>
        <dbReference type="ChEBI" id="CHEBI:57783"/>
        <dbReference type="ChEBI" id="CHEBI:58349"/>
        <dbReference type="ChEBI" id="CHEBI:62077"/>
        <dbReference type="ChEBI" id="CHEBI:62620"/>
    </reaction>
    <physiologicalReaction direction="left-to-right" evidence="18">
        <dbReference type="Rhea" id="RHEA:44957"/>
    </physiologicalReaction>
</comment>
<evidence type="ECO:0000256" key="12">
    <source>
        <dbReference type="ARBA" id="ARBA00037124"/>
    </source>
</evidence>
<evidence type="ECO:0000256" key="16">
    <source>
        <dbReference type="ARBA" id="ARBA00047570"/>
    </source>
</evidence>
<dbReference type="InterPro" id="IPR052388">
    <property type="entry name" value="Peroxisomal_t2-enoyl-CoA_red"/>
</dbReference>
<proteinExistence type="inferred from homology"/>
<evidence type="ECO:0000256" key="8">
    <source>
        <dbReference type="ARBA" id="ARBA00023002"/>
    </source>
</evidence>
<organism evidence="23 24">
    <name type="scientific">Enterovirga aerilata</name>
    <dbReference type="NCBI Taxonomy" id="2730920"/>
    <lineage>
        <taxon>Bacteria</taxon>
        <taxon>Pseudomonadati</taxon>
        <taxon>Pseudomonadota</taxon>
        <taxon>Alphaproteobacteria</taxon>
        <taxon>Hyphomicrobiales</taxon>
        <taxon>Methylobacteriaceae</taxon>
        <taxon>Enterovirga</taxon>
    </lineage>
</organism>
<keyword evidence="10" id="KW-0576">Peroxisome</keyword>
<comment type="subunit">
    <text evidence="13">Interacts with PEX5, probably required to target it into peroxisomes.</text>
</comment>
<reference evidence="23 24" key="1">
    <citation type="submission" date="2020-04" db="EMBL/GenBank/DDBJ databases">
        <title>Enterovirga sp. isolate from soil.</title>
        <authorList>
            <person name="Chea S."/>
            <person name="Kim D.-U."/>
        </authorList>
    </citation>
    <scope>NUCLEOTIDE SEQUENCE [LARGE SCALE GENOMIC DNA]</scope>
    <source>
        <strain evidence="23 24">DB1703</strain>
    </source>
</reference>
<keyword evidence="9" id="KW-0443">Lipid metabolism</keyword>
<evidence type="ECO:0000256" key="19">
    <source>
        <dbReference type="ARBA" id="ARBA00049251"/>
    </source>
</evidence>
<feature type="domain" description="Ketoreductase" evidence="22">
    <location>
        <begin position="28"/>
        <end position="170"/>
    </location>
</feature>
<dbReference type="Proteomes" id="UP000564885">
    <property type="component" value="Unassembled WGS sequence"/>
</dbReference>
<keyword evidence="11" id="KW-0275">Fatty acid biosynthesis</keyword>
<name>A0A849I2W0_9HYPH</name>
<evidence type="ECO:0000256" key="2">
    <source>
        <dbReference type="ARBA" id="ARBA00005189"/>
    </source>
</evidence>
<evidence type="ECO:0000259" key="22">
    <source>
        <dbReference type="SMART" id="SM00822"/>
    </source>
</evidence>
<dbReference type="Pfam" id="PF13561">
    <property type="entry name" value="adh_short_C2"/>
    <property type="match status" value="1"/>
</dbReference>
<keyword evidence="6" id="KW-0276">Fatty acid metabolism</keyword>
<dbReference type="EMBL" id="JABEPP010000004">
    <property type="protein sequence ID" value="NNM73732.1"/>
    <property type="molecule type" value="Genomic_DNA"/>
</dbReference>
<keyword evidence="4" id="KW-0444">Lipid biosynthesis</keyword>
<comment type="catalytic activity">
    <reaction evidence="16">
        <text>(2E)-dodecenoyl-CoA + NADPH + H(+) = dodecanoyl-CoA + NADP(+)</text>
        <dbReference type="Rhea" id="RHEA:44964"/>
        <dbReference type="ChEBI" id="CHEBI:15378"/>
        <dbReference type="ChEBI" id="CHEBI:57330"/>
        <dbReference type="ChEBI" id="CHEBI:57375"/>
        <dbReference type="ChEBI" id="CHEBI:57783"/>
        <dbReference type="ChEBI" id="CHEBI:58349"/>
    </reaction>
    <physiologicalReaction direction="left-to-right" evidence="16">
        <dbReference type="Rhea" id="RHEA:44965"/>
    </physiologicalReaction>
</comment>
<comment type="catalytic activity">
    <reaction evidence="19">
        <text>a (2E)-enoyl-CoA + NADPH + H(+) = a 2,3-saturated acyl-CoA + NADP(+)</text>
        <dbReference type="Rhea" id="RHEA:33763"/>
        <dbReference type="ChEBI" id="CHEBI:15378"/>
        <dbReference type="ChEBI" id="CHEBI:57783"/>
        <dbReference type="ChEBI" id="CHEBI:58349"/>
        <dbReference type="ChEBI" id="CHEBI:58856"/>
        <dbReference type="ChEBI" id="CHEBI:65111"/>
        <dbReference type="EC" id="1.3.1.38"/>
    </reaction>
    <physiologicalReaction direction="left-to-right" evidence="19">
        <dbReference type="Rhea" id="RHEA:33764"/>
    </physiologicalReaction>
</comment>
<protein>
    <recommendedName>
        <fullName evidence="15">Peroxisomal trans-2-enoyl-CoA reductase</fullName>
        <ecNumber evidence="14">1.3.1.38</ecNumber>
    </recommendedName>
</protein>
<evidence type="ECO:0000256" key="9">
    <source>
        <dbReference type="ARBA" id="ARBA00023098"/>
    </source>
</evidence>
<dbReference type="EC" id="1.3.1.38" evidence="14"/>
<evidence type="ECO:0000256" key="13">
    <source>
        <dbReference type="ARBA" id="ARBA00038622"/>
    </source>
</evidence>
<dbReference type="PRINTS" id="PR00080">
    <property type="entry name" value="SDRFAMILY"/>
</dbReference>
<keyword evidence="5" id="KW-0597">Phosphoprotein</keyword>
<evidence type="ECO:0000256" key="4">
    <source>
        <dbReference type="ARBA" id="ARBA00022516"/>
    </source>
</evidence>
<evidence type="ECO:0000256" key="15">
    <source>
        <dbReference type="ARBA" id="ARBA00041063"/>
    </source>
</evidence>
<dbReference type="InterPro" id="IPR057326">
    <property type="entry name" value="KR_dom"/>
</dbReference>
<accession>A0A849I2W0</accession>
<evidence type="ECO:0000313" key="24">
    <source>
        <dbReference type="Proteomes" id="UP000564885"/>
    </source>
</evidence>
<comment type="pathway">
    <text evidence="2">Lipid metabolism.</text>
</comment>
<dbReference type="InterPro" id="IPR002347">
    <property type="entry name" value="SDR_fam"/>
</dbReference>
<dbReference type="SMART" id="SM00822">
    <property type="entry name" value="PKS_KR"/>
    <property type="match status" value="1"/>
</dbReference>
<dbReference type="PRINTS" id="PR00081">
    <property type="entry name" value="GDHRDH"/>
</dbReference>
<evidence type="ECO:0000256" key="3">
    <source>
        <dbReference type="ARBA" id="ARBA00006484"/>
    </source>
</evidence>
<evidence type="ECO:0000256" key="7">
    <source>
        <dbReference type="ARBA" id="ARBA00022857"/>
    </source>
</evidence>
<evidence type="ECO:0000256" key="17">
    <source>
        <dbReference type="ARBA" id="ARBA00048686"/>
    </source>
</evidence>
<dbReference type="RefSeq" id="WP_171219227.1">
    <property type="nucleotide sequence ID" value="NZ_JABEPP010000004.1"/>
</dbReference>
<keyword evidence="7" id="KW-0521">NADP</keyword>
<comment type="catalytic activity">
    <reaction evidence="20">
        <text>(2E)-decenoyl-CoA + NADPH + H(+) = decanoyl-CoA + NADP(+)</text>
        <dbReference type="Rhea" id="RHEA:44960"/>
        <dbReference type="ChEBI" id="CHEBI:15378"/>
        <dbReference type="ChEBI" id="CHEBI:57783"/>
        <dbReference type="ChEBI" id="CHEBI:58349"/>
        <dbReference type="ChEBI" id="CHEBI:61406"/>
        <dbReference type="ChEBI" id="CHEBI:61430"/>
    </reaction>
    <physiologicalReaction direction="left-to-right" evidence="20">
        <dbReference type="Rhea" id="RHEA:44961"/>
    </physiologicalReaction>
</comment>
<evidence type="ECO:0000256" key="18">
    <source>
        <dbReference type="ARBA" id="ARBA00049108"/>
    </source>
</evidence>
<evidence type="ECO:0000256" key="1">
    <source>
        <dbReference type="ARBA" id="ARBA00004275"/>
    </source>
</evidence>
<evidence type="ECO:0000256" key="11">
    <source>
        <dbReference type="ARBA" id="ARBA00023160"/>
    </source>
</evidence>
<dbReference type="Gene3D" id="3.40.50.720">
    <property type="entry name" value="NAD(P)-binding Rossmann-like Domain"/>
    <property type="match status" value="1"/>
</dbReference>
<dbReference type="PANTHER" id="PTHR24317:SF7">
    <property type="entry name" value="PEROXISOMAL TRANS-2-ENOYL-COA REDUCTASE"/>
    <property type="match status" value="1"/>
</dbReference>
<sequence>MPEAGYGFSRERLRDHPTVYVDGLFSGKTVVVTGAGGGLGLAIATLFARLGADLAINGRNPEKLEEAAKFLRGFGGQVLARPMTIRDPEQVQNFVDGVGDHFGGFDILVNNAGGQFPQPALDYTPKGWNAVIDTNLNGTWWMMQAAARNWVKAGRPGAIVSIVADIWRGMPGIAHSCAARAGVIYLSKSVAVEWAPHDIRVNCVAPGCCESTGFARYPEEGAATFEESNPMRHAGDEWDVAEAVVYLAAPSGKFVTGEVLNVDGGQQLWGDPWPTGRPDYFRIA</sequence>
<dbReference type="GO" id="GO:0019166">
    <property type="term" value="F:trans-2-enoyl-CoA reductase (NADPH) activity"/>
    <property type="evidence" value="ECO:0007669"/>
    <property type="project" value="UniProtKB-EC"/>
</dbReference>
<evidence type="ECO:0000256" key="21">
    <source>
        <dbReference type="ARBA" id="ARBA00049559"/>
    </source>
</evidence>
<evidence type="ECO:0000256" key="5">
    <source>
        <dbReference type="ARBA" id="ARBA00022553"/>
    </source>
</evidence>
<evidence type="ECO:0000313" key="23">
    <source>
        <dbReference type="EMBL" id="NNM73732.1"/>
    </source>
</evidence>
<dbReference type="GO" id="GO:0006633">
    <property type="term" value="P:fatty acid biosynthetic process"/>
    <property type="evidence" value="ECO:0007669"/>
    <property type="project" value="UniProtKB-KW"/>
</dbReference>
<evidence type="ECO:0000256" key="20">
    <source>
        <dbReference type="ARBA" id="ARBA00049386"/>
    </source>
</evidence>
<comment type="similarity">
    <text evidence="3">Belongs to the short-chain dehydrogenases/reductases (SDR) family.</text>
</comment>
<comment type="catalytic activity">
    <reaction evidence="21">
        <text>(2E)-octenoyl-CoA + NADPH + H(+) = octanoyl-CoA + NADP(+)</text>
        <dbReference type="Rhea" id="RHEA:44952"/>
        <dbReference type="ChEBI" id="CHEBI:15378"/>
        <dbReference type="ChEBI" id="CHEBI:57386"/>
        <dbReference type="ChEBI" id="CHEBI:57783"/>
        <dbReference type="ChEBI" id="CHEBI:58349"/>
        <dbReference type="ChEBI" id="CHEBI:62242"/>
    </reaction>
    <physiologicalReaction direction="left-to-right" evidence="21">
        <dbReference type="Rhea" id="RHEA:44953"/>
    </physiologicalReaction>
</comment>